<name>A0A1I6VRB7_9FLAO</name>
<keyword evidence="1" id="KW-1133">Transmembrane helix</keyword>
<dbReference type="PANTHER" id="PTHR35889:SF3">
    <property type="entry name" value="F-BOX DOMAIN-CONTAINING PROTEIN"/>
    <property type="match status" value="1"/>
</dbReference>
<feature type="transmembrane region" description="Helical" evidence="1">
    <location>
        <begin position="78"/>
        <end position="95"/>
    </location>
</feature>
<dbReference type="OrthoDB" id="1099022at2"/>
<reference evidence="3 4" key="1">
    <citation type="submission" date="2016-10" db="EMBL/GenBank/DDBJ databases">
        <authorList>
            <person name="de Groot N.N."/>
        </authorList>
    </citation>
    <scope>NUCLEOTIDE SEQUENCE [LARGE SCALE GENOMIC DNA]</scope>
    <source>
        <strain evidence="3 4">CGMCC 1.6114</strain>
    </source>
</reference>
<proteinExistence type="predicted"/>
<protein>
    <submittedName>
        <fullName evidence="3">Uncharacterized membrane protein</fullName>
    </submittedName>
</protein>
<keyword evidence="1" id="KW-0812">Transmembrane</keyword>
<dbReference type="SUPFAM" id="SSF52047">
    <property type="entry name" value="RNI-like"/>
    <property type="match status" value="1"/>
</dbReference>
<feature type="domain" description="Cytochrome C Planctomycete-type" evidence="2">
    <location>
        <begin position="182"/>
        <end position="241"/>
    </location>
</feature>
<dbReference type="InterPro" id="IPR011429">
    <property type="entry name" value="Cyt_c_Planctomycete-type"/>
</dbReference>
<evidence type="ECO:0000256" key="1">
    <source>
        <dbReference type="SAM" id="Phobius"/>
    </source>
</evidence>
<accession>A0A1I6VRB7</accession>
<evidence type="ECO:0000313" key="3">
    <source>
        <dbReference type="EMBL" id="SFT16227.1"/>
    </source>
</evidence>
<keyword evidence="1" id="KW-0472">Membrane</keyword>
<dbReference type="Pfam" id="PF07635">
    <property type="entry name" value="PSCyt1"/>
    <property type="match status" value="1"/>
</dbReference>
<dbReference type="InterPro" id="IPR032675">
    <property type="entry name" value="LRR_dom_sf"/>
</dbReference>
<gene>
    <name evidence="3" type="ORF">SAMN04487906_3298</name>
</gene>
<feature type="transmembrane region" description="Helical" evidence="1">
    <location>
        <begin position="107"/>
        <end position="126"/>
    </location>
</feature>
<dbReference type="RefSeq" id="WP_074980211.1">
    <property type="nucleotide sequence ID" value="NZ_FPAG01000012.1"/>
</dbReference>
<organism evidence="3 4">
    <name type="scientific">Zhouia amylolytica</name>
    <dbReference type="NCBI Taxonomy" id="376730"/>
    <lineage>
        <taxon>Bacteria</taxon>
        <taxon>Pseudomonadati</taxon>
        <taxon>Bacteroidota</taxon>
        <taxon>Flavobacteriia</taxon>
        <taxon>Flavobacteriales</taxon>
        <taxon>Flavobacteriaceae</taxon>
        <taxon>Zhouia</taxon>
    </lineage>
</organism>
<dbReference type="Gene3D" id="3.80.10.10">
    <property type="entry name" value="Ribonuclease Inhibitor"/>
    <property type="match status" value="1"/>
</dbReference>
<dbReference type="PANTHER" id="PTHR35889">
    <property type="entry name" value="CYCLOINULO-OLIGOSACCHARIDE FRUCTANOTRANSFERASE-RELATED"/>
    <property type="match status" value="1"/>
</dbReference>
<evidence type="ECO:0000313" key="4">
    <source>
        <dbReference type="Proteomes" id="UP000183209"/>
    </source>
</evidence>
<feature type="transmembrane region" description="Helical" evidence="1">
    <location>
        <begin position="44"/>
        <end position="66"/>
    </location>
</feature>
<dbReference type="EMBL" id="FPAG01000012">
    <property type="protein sequence ID" value="SFT16227.1"/>
    <property type="molecule type" value="Genomic_DNA"/>
</dbReference>
<evidence type="ECO:0000259" key="2">
    <source>
        <dbReference type="Pfam" id="PF07635"/>
    </source>
</evidence>
<feature type="transmembrane region" description="Helical" evidence="1">
    <location>
        <begin position="14"/>
        <end position="32"/>
    </location>
</feature>
<dbReference type="Proteomes" id="UP000183209">
    <property type="component" value="Unassembled WGS sequence"/>
</dbReference>
<dbReference type="AlphaFoldDB" id="A0A1I6VRB7"/>
<sequence length="461" mass="51262">MTHFLTFLGRLHPLIVHLPIGFILLGLLLQWYNRKQDMHLDKAISIAFLWAGISAVAACITGLLLYTHEGFAYDTVKLHLWFGIITAVCSFIYYVRISHIAFHKTPVIIFSILILIVISATGHFGGNITHGSDYLTEPLPPSVKRIIGIETQEGNEIALNEEELDDAILYSDIIQPILDNKCVSCHGPKKSKGELALHTPEAIQKGGENGAVIDLKTPDSSAIYHRLILPVDHEDHMPPKEKTPLTKHEIALIKVWIEHEANFDKSIGQLQLDHELFTSFFKNENSSELPPVSVATVSKDVISNLKKSTAFGIQPVSKSTSFLEVSCLNFPDFKDADLNTLKPFFKNIVSINLRGTQVSDDIFNSLIKLPNLQTLKLDNTQVSGAGIGSLQKLEYLRTISVTNTNFEAASLKDLALLENLEKVYIFNTPAAQSPQENTDITFTINYGNYTLPIIATDTIIY</sequence>